<dbReference type="EMBL" id="MU853225">
    <property type="protein sequence ID" value="KAK4125870.1"/>
    <property type="molecule type" value="Genomic_DNA"/>
</dbReference>
<sequence length="227" mass="25017">MPFHIRDAITSPSDTDAMFISSAFDSCIPHLASIGSATQWGTTPLSTSRPDLVTRHITAIADAEKYRLSGSGSPLRVLIAEALLPPSGSGEEESRVPVGAATLRAGYFPQYVCDQKHLQDITSRVLAGDEGPFMFLEILVTDFREATKAYRKGAGAALVEYAREWAARELGMGVMYVDCWAGNEEKLVRFYEAQGFKRVDRFVVEKPNGEKWPGMFLRMDIGKKCSV</sequence>
<dbReference type="InterPro" id="IPR016181">
    <property type="entry name" value="Acyl_CoA_acyltransferase"/>
</dbReference>
<reference evidence="2" key="1">
    <citation type="journal article" date="2023" name="Mol. Phylogenet. Evol.">
        <title>Genome-scale phylogeny and comparative genomics of the fungal order Sordariales.</title>
        <authorList>
            <person name="Hensen N."/>
            <person name="Bonometti L."/>
            <person name="Westerberg I."/>
            <person name="Brannstrom I.O."/>
            <person name="Guillou S."/>
            <person name="Cros-Aarteil S."/>
            <person name="Calhoun S."/>
            <person name="Haridas S."/>
            <person name="Kuo A."/>
            <person name="Mondo S."/>
            <person name="Pangilinan J."/>
            <person name="Riley R."/>
            <person name="LaButti K."/>
            <person name="Andreopoulos B."/>
            <person name="Lipzen A."/>
            <person name="Chen C."/>
            <person name="Yan M."/>
            <person name="Daum C."/>
            <person name="Ng V."/>
            <person name="Clum A."/>
            <person name="Steindorff A."/>
            <person name="Ohm R.A."/>
            <person name="Martin F."/>
            <person name="Silar P."/>
            <person name="Natvig D.O."/>
            <person name="Lalanne C."/>
            <person name="Gautier V."/>
            <person name="Ament-Velasquez S.L."/>
            <person name="Kruys A."/>
            <person name="Hutchinson M.I."/>
            <person name="Powell A.J."/>
            <person name="Barry K."/>
            <person name="Miller A.N."/>
            <person name="Grigoriev I.V."/>
            <person name="Debuchy R."/>
            <person name="Gladieux P."/>
            <person name="Hiltunen Thoren M."/>
            <person name="Johannesson H."/>
        </authorList>
    </citation>
    <scope>NUCLEOTIDE SEQUENCE</scope>
    <source>
        <strain evidence="2">CBS 731.68</strain>
    </source>
</reference>
<dbReference type="GeneID" id="87829150"/>
<evidence type="ECO:0000259" key="1">
    <source>
        <dbReference type="PROSITE" id="PS51186"/>
    </source>
</evidence>
<dbReference type="GO" id="GO:0016747">
    <property type="term" value="F:acyltransferase activity, transferring groups other than amino-acyl groups"/>
    <property type="evidence" value="ECO:0007669"/>
    <property type="project" value="InterPro"/>
</dbReference>
<proteinExistence type="predicted"/>
<name>A0AAN6Z4Z1_9PEZI</name>
<dbReference type="Pfam" id="PF00583">
    <property type="entry name" value="Acetyltransf_1"/>
    <property type="match status" value="1"/>
</dbReference>
<keyword evidence="3" id="KW-1185">Reference proteome</keyword>
<dbReference type="AlphaFoldDB" id="A0AAN6Z4Z1"/>
<dbReference type="SUPFAM" id="SSF55729">
    <property type="entry name" value="Acyl-CoA N-acyltransferases (Nat)"/>
    <property type="match status" value="1"/>
</dbReference>
<comment type="caution">
    <text evidence="2">The sequence shown here is derived from an EMBL/GenBank/DDBJ whole genome shotgun (WGS) entry which is preliminary data.</text>
</comment>
<evidence type="ECO:0000313" key="2">
    <source>
        <dbReference type="EMBL" id="KAK4125870.1"/>
    </source>
</evidence>
<dbReference type="Gene3D" id="3.40.630.30">
    <property type="match status" value="1"/>
</dbReference>
<dbReference type="PROSITE" id="PS51186">
    <property type="entry name" value="GNAT"/>
    <property type="match status" value="1"/>
</dbReference>
<accession>A0AAN6Z4Z1</accession>
<gene>
    <name evidence="2" type="ORF">N657DRAFT_642615</name>
</gene>
<dbReference type="Proteomes" id="UP001302602">
    <property type="component" value="Unassembled WGS sequence"/>
</dbReference>
<dbReference type="RefSeq" id="XP_062649641.1">
    <property type="nucleotide sequence ID" value="XM_062792381.1"/>
</dbReference>
<reference evidence="2" key="2">
    <citation type="submission" date="2023-05" db="EMBL/GenBank/DDBJ databases">
        <authorList>
            <consortium name="Lawrence Berkeley National Laboratory"/>
            <person name="Steindorff A."/>
            <person name="Hensen N."/>
            <person name="Bonometti L."/>
            <person name="Westerberg I."/>
            <person name="Brannstrom I.O."/>
            <person name="Guillou S."/>
            <person name="Cros-Aarteil S."/>
            <person name="Calhoun S."/>
            <person name="Haridas S."/>
            <person name="Kuo A."/>
            <person name="Mondo S."/>
            <person name="Pangilinan J."/>
            <person name="Riley R."/>
            <person name="Labutti K."/>
            <person name="Andreopoulos B."/>
            <person name="Lipzen A."/>
            <person name="Chen C."/>
            <person name="Yanf M."/>
            <person name="Daum C."/>
            <person name="Ng V."/>
            <person name="Clum A."/>
            <person name="Ohm R."/>
            <person name="Martin F."/>
            <person name="Silar P."/>
            <person name="Natvig D."/>
            <person name="Lalanne C."/>
            <person name="Gautier V."/>
            <person name="Ament-Velasquez S.L."/>
            <person name="Kruys A."/>
            <person name="Hutchinson M.I."/>
            <person name="Powell A.J."/>
            <person name="Barry K."/>
            <person name="Miller A.N."/>
            <person name="Grigoriev I.V."/>
            <person name="Debuchy R."/>
            <person name="Gladieux P."/>
            <person name="Thoren M.H."/>
            <person name="Johannesson H."/>
        </authorList>
    </citation>
    <scope>NUCLEOTIDE SEQUENCE</scope>
    <source>
        <strain evidence="2">CBS 731.68</strain>
    </source>
</reference>
<protein>
    <recommendedName>
        <fullName evidence="1">N-acetyltransferase domain-containing protein</fullName>
    </recommendedName>
</protein>
<feature type="domain" description="N-acetyltransferase" evidence="1">
    <location>
        <begin position="151"/>
        <end position="218"/>
    </location>
</feature>
<organism evidence="2 3">
    <name type="scientific">Parathielavia appendiculata</name>
    <dbReference type="NCBI Taxonomy" id="2587402"/>
    <lineage>
        <taxon>Eukaryota</taxon>
        <taxon>Fungi</taxon>
        <taxon>Dikarya</taxon>
        <taxon>Ascomycota</taxon>
        <taxon>Pezizomycotina</taxon>
        <taxon>Sordariomycetes</taxon>
        <taxon>Sordariomycetidae</taxon>
        <taxon>Sordariales</taxon>
        <taxon>Chaetomiaceae</taxon>
        <taxon>Parathielavia</taxon>
    </lineage>
</organism>
<evidence type="ECO:0000313" key="3">
    <source>
        <dbReference type="Proteomes" id="UP001302602"/>
    </source>
</evidence>
<dbReference type="InterPro" id="IPR000182">
    <property type="entry name" value="GNAT_dom"/>
</dbReference>